<dbReference type="AlphaFoldDB" id="A0A8J2MSX5"/>
<evidence type="ECO:0000313" key="2">
    <source>
        <dbReference type="EMBL" id="CAG5107977.1"/>
    </source>
</evidence>
<feature type="region of interest" description="Disordered" evidence="1">
    <location>
        <begin position="80"/>
        <end position="99"/>
    </location>
</feature>
<evidence type="ECO:0000313" key="3">
    <source>
        <dbReference type="Proteomes" id="UP000786811"/>
    </source>
</evidence>
<name>A0A8J2MSX5_COTCN</name>
<keyword evidence="3" id="KW-1185">Reference proteome</keyword>
<proteinExistence type="predicted"/>
<feature type="compositionally biased region" description="Basic and acidic residues" evidence="1">
    <location>
        <begin position="80"/>
        <end position="93"/>
    </location>
</feature>
<comment type="caution">
    <text evidence="2">The sequence shown here is derived from an EMBL/GenBank/DDBJ whole genome shotgun (WGS) entry which is preliminary data.</text>
</comment>
<protein>
    <submittedName>
        <fullName evidence="2">Uncharacterized protein</fullName>
    </submittedName>
</protein>
<gene>
    <name evidence="2" type="ORF">HICCMSTLAB_LOCUS13007</name>
</gene>
<sequence>MEYAEQVYTNWSNTKEDKEELEWEDVKNIIYEAAKSTKMSTKSRNGRGWGNKRREWYNDECKEKREIVWKKLKMMLKESEKSDRKKEYAEAKKIYKKNN</sequence>
<dbReference type="Proteomes" id="UP000786811">
    <property type="component" value="Unassembled WGS sequence"/>
</dbReference>
<accession>A0A8J2MSX5</accession>
<evidence type="ECO:0000256" key="1">
    <source>
        <dbReference type="SAM" id="MobiDB-lite"/>
    </source>
</evidence>
<reference evidence="2" key="1">
    <citation type="submission" date="2021-04" db="EMBL/GenBank/DDBJ databases">
        <authorList>
            <person name="Chebbi M.A.C M."/>
        </authorList>
    </citation>
    <scope>NUCLEOTIDE SEQUENCE</scope>
</reference>
<dbReference type="EMBL" id="CAJNRD030001124">
    <property type="protein sequence ID" value="CAG5107977.1"/>
    <property type="molecule type" value="Genomic_DNA"/>
</dbReference>
<organism evidence="2 3">
    <name type="scientific">Cotesia congregata</name>
    <name type="common">Parasitoid wasp</name>
    <name type="synonym">Apanteles congregatus</name>
    <dbReference type="NCBI Taxonomy" id="51543"/>
    <lineage>
        <taxon>Eukaryota</taxon>
        <taxon>Metazoa</taxon>
        <taxon>Ecdysozoa</taxon>
        <taxon>Arthropoda</taxon>
        <taxon>Hexapoda</taxon>
        <taxon>Insecta</taxon>
        <taxon>Pterygota</taxon>
        <taxon>Neoptera</taxon>
        <taxon>Endopterygota</taxon>
        <taxon>Hymenoptera</taxon>
        <taxon>Apocrita</taxon>
        <taxon>Ichneumonoidea</taxon>
        <taxon>Braconidae</taxon>
        <taxon>Microgastrinae</taxon>
        <taxon>Cotesia</taxon>
    </lineage>
</organism>